<evidence type="ECO:0000259" key="1">
    <source>
        <dbReference type="PROSITE" id="PS50943"/>
    </source>
</evidence>
<feature type="domain" description="HTH cro/C1-type" evidence="1">
    <location>
        <begin position="31"/>
        <end position="85"/>
    </location>
</feature>
<dbReference type="Proteomes" id="UP000003081">
    <property type="component" value="Unassembled WGS sequence"/>
</dbReference>
<dbReference type="SUPFAM" id="SSF47413">
    <property type="entry name" value="lambda repressor-like DNA-binding domains"/>
    <property type="match status" value="2"/>
</dbReference>
<name>C4IFH5_CLOBU</name>
<dbReference type="eggNOG" id="COG1396">
    <property type="taxonomic scope" value="Bacteria"/>
</dbReference>
<evidence type="ECO:0000313" key="3">
    <source>
        <dbReference type="Proteomes" id="UP000003081"/>
    </source>
</evidence>
<gene>
    <name evidence="2" type="ORF">CLP_1679</name>
</gene>
<dbReference type="HOGENOM" id="CLU_1746427_0_0_9"/>
<dbReference type="PROSITE" id="PS50943">
    <property type="entry name" value="HTH_CROC1"/>
    <property type="match status" value="1"/>
</dbReference>
<dbReference type="EMBL" id="ACOM01000005">
    <property type="protein sequence ID" value="EEP53142.1"/>
    <property type="molecule type" value="Genomic_DNA"/>
</dbReference>
<proteinExistence type="predicted"/>
<keyword evidence="3" id="KW-1185">Reference proteome</keyword>
<accession>C4IFH5</accession>
<dbReference type="Gene3D" id="1.10.260.40">
    <property type="entry name" value="lambda repressor-like DNA-binding domains"/>
    <property type="match status" value="2"/>
</dbReference>
<evidence type="ECO:0000313" key="2">
    <source>
        <dbReference type="EMBL" id="EEP53142.1"/>
    </source>
</evidence>
<protein>
    <submittedName>
        <fullName evidence="2">Putative transcriptional regulator, XRE family</fullName>
    </submittedName>
</protein>
<sequence length="149" mass="18208">MSKKWYKLSIHPRMAYLNDIDRKRHHPGYYLKFHRNIQSITLPQLAKELELYHHTLESIELLNNYPTYEVSIKLSQYFGLTTKYFYDAYLEETDQLNIKLNNYMKNKNMNMMQLSKYLGIDRRSISSWIYKNKKPSRQSYRKLKEKNII</sequence>
<dbReference type="AlphaFoldDB" id="C4IFH5"/>
<dbReference type="GO" id="GO:0003677">
    <property type="term" value="F:DNA binding"/>
    <property type="evidence" value="ECO:0007669"/>
    <property type="project" value="InterPro"/>
</dbReference>
<dbReference type="RefSeq" id="WP_003411202.1">
    <property type="nucleotide sequence ID" value="NZ_ACOM01000005.1"/>
</dbReference>
<reference evidence="2 3" key="1">
    <citation type="submission" date="2009-08" db="EMBL/GenBank/DDBJ databases">
        <authorList>
            <person name="Shrivastava S."/>
            <person name="Brinkac L.B."/>
            <person name="Brown J.L."/>
            <person name="Bruce D.B."/>
            <person name="Detter C."/>
            <person name="Green L.D."/>
            <person name="Munk C.A."/>
            <person name="Rogers Y.C."/>
            <person name="Tapia R."/>
            <person name="Sims D.R."/>
            <person name="Smith L.A."/>
            <person name="Smith T.J."/>
            <person name="Sutton G."/>
            <person name="Brettin T."/>
        </authorList>
    </citation>
    <scope>NUCLEOTIDE SEQUENCE [LARGE SCALE GENOMIC DNA]</scope>
    <source>
        <strain evidence="3">E4 str. BoNT E BL5262</strain>
    </source>
</reference>
<comment type="caution">
    <text evidence="2">The sequence shown here is derived from an EMBL/GenBank/DDBJ whole genome shotgun (WGS) entry which is preliminary data.</text>
</comment>
<organism evidence="2 3">
    <name type="scientific">Clostridium butyricum E4 str. BoNT E BL5262</name>
    <dbReference type="NCBI Taxonomy" id="632245"/>
    <lineage>
        <taxon>Bacteria</taxon>
        <taxon>Bacillati</taxon>
        <taxon>Bacillota</taxon>
        <taxon>Clostridia</taxon>
        <taxon>Eubacteriales</taxon>
        <taxon>Clostridiaceae</taxon>
        <taxon>Clostridium</taxon>
    </lineage>
</organism>
<dbReference type="InterPro" id="IPR001387">
    <property type="entry name" value="Cro/C1-type_HTH"/>
</dbReference>
<dbReference type="InterPro" id="IPR010982">
    <property type="entry name" value="Lambda_DNA-bd_dom_sf"/>
</dbReference>